<comment type="function">
    <text evidence="12">Accessory subunit of the mitochondrial membrane respiratory chain NADH dehydrogenase (Complex I), that is believed not to be involved in catalysis. Complex I functions in the transfer of electrons from NADH to the respiratory chain. The immediate electron acceptor for the enzyme is believed to be ubiquinone. Involved in the interferon/all-trans-retinoic acid (IFN/RA) induced cell death. This apoptotic activity is inhibited by interaction with viral IRF1. Prevents the transactivation of STAT3 target genes. May play a role in CARD15-mediated innate mucosal responses and serve to regulate intestinal epithelial cell responses to microbes.</text>
</comment>
<keyword evidence="4 14" id="KW-0813">Transport</keyword>
<keyword evidence="5 14" id="KW-0679">Respiratory chain</keyword>
<dbReference type="GO" id="GO:0005743">
    <property type="term" value="C:mitochondrial inner membrane"/>
    <property type="evidence" value="ECO:0007669"/>
    <property type="project" value="UniProtKB-SubCell"/>
</dbReference>
<evidence type="ECO:0000256" key="7">
    <source>
        <dbReference type="ARBA" id="ARBA00022792"/>
    </source>
</evidence>
<comment type="similarity">
    <text evidence="2 14">Belongs to the complex I NDUFA13 subunit family.</text>
</comment>
<evidence type="ECO:0000256" key="5">
    <source>
        <dbReference type="ARBA" id="ARBA00022660"/>
    </source>
</evidence>
<dbReference type="InterPro" id="IPR009346">
    <property type="entry name" value="GRIM-19"/>
</dbReference>
<evidence type="ECO:0000256" key="11">
    <source>
        <dbReference type="ARBA" id="ARBA00023136"/>
    </source>
</evidence>
<name>A0A6H5G897_9HEMI</name>
<dbReference type="EMBL" id="CADCXU010007297">
    <property type="protein sequence ID" value="CAA9998656.1"/>
    <property type="molecule type" value="Genomic_DNA"/>
</dbReference>
<dbReference type="AlphaFoldDB" id="A0A6H5G897"/>
<evidence type="ECO:0000256" key="14">
    <source>
        <dbReference type="RuleBase" id="RU368034"/>
    </source>
</evidence>
<dbReference type="Proteomes" id="UP000479000">
    <property type="component" value="Unassembled WGS sequence"/>
</dbReference>
<evidence type="ECO:0000256" key="4">
    <source>
        <dbReference type="ARBA" id="ARBA00022448"/>
    </source>
</evidence>
<evidence type="ECO:0000313" key="15">
    <source>
        <dbReference type="EMBL" id="CAA9998656.1"/>
    </source>
</evidence>
<reference evidence="15 16" key="1">
    <citation type="submission" date="2020-02" db="EMBL/GenBank/DDBJ databases">
        <authorList>
            <person name="Ferguson B K."/>
        </authorList>
    </citation>
    <scope>NUCLEOTIDE SEQUENCE [LARGE SCALE GENOMIC DNA]</scope>
</reference>
<evidence type="ECO:0000256" key="8">
    <source>
        <dbReference type="ARBA" id="ARBA00022982"/>
    </source>
</evidence>
<keyword evidence="10 14" id="KW-0496">Mitochondrion</keyword>
<evidence type="ECO:0000256" key="1">
    <source>
        <dbReference type="ARBA" id="ARBA00004298"/>
    </source>
</evidence>
<keyword evidence="11 14" id="KW-0472">Membrane</keyword>
<evidence type="ECO:0000256" key="2">
    <source>
        <dbReference type="ARBA" id="ARBA00007312"/>
    </source>
</evidence>
<evidence type="ECO:0000313" key="16">
    <source>
        <dbReference type="Proteomes" id="UP000479000"/>
    </source>
</evidence>
<comment type="subunit">
    <text evidence="13">Complex I is composed of 45 different subunits. Interacts with CARD15, but not with CARD4. Interacts with STAT3, but not with STAT1, STAT2 and STAT5A. Interacts with OLFM4.</text>
</comment>
<dbReference type="PANTHER" id="PTHR12966">
    <property type="entry name" value="NADH DEHYDROGENASE UBIQUINONE 1 ALPHA SUBCOMPLEX SUBUNIT 13"/>
    <property type="match status" value="1"/>
</dbReference>
<gene>
    <name evidence="15" type="ORF">NTEN_LOCUS4939</name>
</gene>
<dbReference type="PANTHER" id="PTHR12966:SF0">
    <property type="entry name" value="NADH DEHYDROGENASE [UBIQUINONE] 1 ALPHA SUBCOMPLEX SUBUNIT 13"/>
    <property type="match status" value="1"/>
</dbReference>
<keyword evidence="9 14" id="KW-1133">Transmembrane helix</keyword>
<evidence type="ECO:0000256" key="10">
    <source>
        <dbReference type="ARBA" id="ARBA00023128"/>
    </source>
</evidence>
<accession>A0A6H5G897</accession>
<keyword evidence="7 14" id="KW-0999">Mitochondrion inner membrane</keyword>
<sequence length="150" mass="17184">MATAARKQDGPPPGGYKPLDFSRVPARSVIGAKSLIAGYLAMSGAAFYLYFQNYKKIHRDDVEVRSSMMAITPLLMAEHDREYLKQLRRNRDEEAKLMANVKGWETGKYKGEPIFKTLPPDTLVKPIPLEYFAHGTMDNYQDWDNILLWQ</sequence>
<keyword evidence="8 14" id="KW-0249">Electron transport</keyword>
<dbReference type="Pfam" id="PF06212">
    <property type="entry name" value="GRIM-19"/>
    <property type="match status" value="1"/>
</dbReference>
<evidence type="ECO:0000256" key="3">
    <source>
        <dbReference type="ARBA" id="ARBA00018192"/>
    </source>
</evidence>
<comment type="function">
    <text evidence="14">Complex I functions in the transfer of electrons from NADH to the respiratory chain. Accessory subunit of the mitochondrial membrane respiratory chain NADH dehydrogenase (Complex I), that is believed not to be involved in catalysis.</text>
</comment>
<comment type="subcellular location">
    <subcellularLocation>
        <location evidence="1 14">Mitochondrion inner membrane</location>
        <topology evidence="1 14">Single-pass membrane protein</topology>
        <orientation evidence="1 14">Matrix side</orientation>
    </subcellularLocation>
</comment>
<feature type="transmembrane region" description="Helical" evidence="14">
    <location>
        <begin position="30"/>
        <end position="51"/>
    </location>
</feature>
<evidence type="ECO:0000256" key="12">
    <source>
        <dbReference type="ARBA" id="ARBA00045908"/>
    </source>
</evidence>
<evidence type="ECO:0000256" key="6">
    <source>
        <dbReference type="ARBA" id="ARBA00022692"/>
    </source>
</evidence>
<evidence type="ECO:0000256" key="9">
    <source>
        <dbReference type="ARBA" id="ARBA00022989"/>
    </source>
</evidence>
<organism evidence="15 16">
    <name type="scientific">Nesidiocoris tenuis</name>
    <dbReference type="NCBI Taxonomy" id="355587"/>
    <lineage>
        <taxon>Eukaryota</taxon>
        <taxon>Metazoa</taxon>
        <taxon>Ecdysozoa</taxon>
        <taxon>Arthropoda</taxon>
        <taxon>Hexapoda</taxon>
        <taxon>Insecta</taxon>
        <taxon>Pterygota</taxon>
        <taxon>Neoptera</taxon>
        <taxon>Paraneoptera</taxon>
        <taxon>Hemiptera</taxon>
        <taxon>Heteroptera</taxon>
        <taxon>Panheteroptera</taxon>
        <taxon>Cimicomorpha</taxon>
        <taxon>Miridae</taxon>
        <taxon>Dicyphina</taxon>
        <taxon>Nesidiocoris</taxon>
    </lineage>
</organism>
<dbReference type="OrthoDB" id="3308at2759"/>
<evidence type="ECO:0000256" key="13">
    <source>
        <dbReference type="ARBA" id="ARBA00046797"/>
    </source>
</evidence>
<protein>
    <recommendedName>
        <fullName evidence="3 14">NADH dehydrogenase [ubiquinone] 1 alpha subcomplex subunit 13</fullName>
    </recommendedName>
</protein>
<proteinExistence type="inferred from homology"/>
<dbReference type="GO" id="GO:0045271">
    <property type="term" value="C:respiratory chain complex I"/>
    <property type="evidence" value="ECO:0007669"/>
    <property type="project" value="UniProtKB-UniRule"/>
</dbReference>
<keyword evidence="16" id="KW-1185">Reference proteome</keyword>
<keyword evidence="6 14" id="KW-0812">Transmembrane</keyword>